<dbReference type="NCBIfam" id="TIGR01145">
    <property type="entry name" value="ATP_synt_delta"/>
    <property type="match status" value="1"/>
</dbReference>
<keyword evidence="4" id="KW-0813">Transport</keyword>
<organism evidence="9 10">
    <name type="scientific">Lentithecium fluviatile CBS 122367</name>
    <dbReference type="NCBI Taxonomy" id="1168545"/>
    <lineage>
        <taxon>Eukaryota</taxon>
        <taxon>Fungi</taxon>
        <taxon>Dikarya</taxon>
        <taxon>Ascomycota</taxon>
        <taxon>Pezizomycotina</taxon>
        <taxon>Dothideomycetes</taxon>
        <taxon>Pleosporomycetidae</taxon>
        <taxon>Pleosporales</taxon>
        <taxon>Massarineae</taxon>
        <taxon>Lentitheciaceae</taxon>
        <taxon>Lentithecium</taxon>
    </lineage>
</organism>
<name>A0A6G1IKI3_9PLEO</name>
<dbReference type="InterPro" id="IPR000711">
    <property type="entry name" value="ATPase_OSCP/dsu"/>
</dbReference>
<keyword evidence="5" id="KW-0375">Hydrogen ion transport</keyword>
<evidence type="ECO:0000256" key="8">
    <source>
        <dbReference type="ARBA" id="ARBA00023310"/>
    </source>
</evidence>
<gene>
    <name evidence="9" type="ORF">K458DRAFT_435658</name>
</gene>
<evidence type="ECO:0000256" key="3">
    <source>
        <dbReference type="ARBA" id="ARBA00014723"/>
    </source>
</evidence>
<evidence type="ECO:0000313" key="9">
    <source>
        <dbReference type="EMBL" id="KAF2678655.1"/>
    </source>
</evidence>
<protein>
    <recommendedName>
        <fullName evidence="3">ATP synthase subunit 5, mitochondrial</fullName>
    </recommendedName>
</protein>
<keyword evidence="10" id="KW-1185">Reference proteome</keyword>
<dbReference type="GO" id="GO:0016020">
    <property type="term" value="C:membrane"/>
    <property type="evidence" value="ECO:0007669"/>
    <property type="project" value="UniProtKB-SubCell"/>
</dbReference>
<dbReference type="AlphaFoldDB" id="A0A6G1IKI3"/>
<keyword evidence="8" id="KW-0066">ATP synthesis</keyword>
<sequence length="233" mass="24482">MFSSRALTTAIRTGTPRLPTAARVAATRSYAAAAAAPSSAATKPPVALFGIDGTYASALYTAAAKTSTLDPTAKSLDTLGNVFKRDPKLATILTAPTLSVSDKQQIIAELQKHIGGQDKDGIVKNLLETLAANNRLGALEGVVEKFAILISAQKGEVELVVTSAAPLDNRTLSRLESAVSKSQYISQGQKLKVVPKVNPDIRGGLVVEIGDRTIDLSVSAKMARMNKLLKDTL</sequence>
<dbReference type="InterPro" id="IPR026015">
    <property type="entry name" value="ATP_synth_OSCP/delta_N_sf"/>
</dbReference>
<dbReference type="OrthoDB" id="1262810at2759"/>
<evidence type="ECO:0000256" key="1">
    <source>
        <dbReference type="ARBA" id="ARBA00004370"/>
    </source>
</evidence>
<dbReference type="Proteomes" id="UP000799291">
    <property type="component" value="Unassembled WGS sequence"/>
</dbReference>
<evidence type="ECO:0000256" key="7">
    <source>
        <dbReference type="ARBA" id="ARBA00023136"/>
    </source>
</evidence>
<dbReference type="Pfam" id="PF00213">
    <property type="entry name" value="OSCP"/>
    <property type="match status" value="1"/>
</dbReference>
<dbReference type="HAMAP" id="MF_01416">
    <property type="entry name" value="ATP_synth_delta_bact"/>
    <property type="match status" value="1"/>
</dbReference>
<evidence type="ECO:0000313" key="10">
    <source>
        <dbReference type="Proteomes" id="UP000799291"/>
    </source>
</evidence>
<dbReference type="GO" id="GO:0046933">
    <property type="term" value="F:proton-transporting ATP synthase activity, rotational mechanism"/>
    <property type="evidence" value="ECO:0007669"/>
    <property type="project" value="InterPro"/>
</dbReference>
<dbReference type="EMBL" id="MU005610">
    <property type="protein sequence ID" value="KAF2678655.1"/>
    <property type="molecule type" value="Genomic_DNA"/>
</dbReference>
<comment type="subcellular location">
    <subcellularLocation>
        <location evidence="1">Membrane</location>
    </subcellularLocation>
</comment>
<evidence type="ECO:0000256" key="4">
    <source>
        <dbReference type="ARBA" id="ARBA00022448"/>
    </source>
</evidence>
<dbReference type="PRINTS" id="PR00125">
    <property type="entry name" value="ATPASEDELTA"/>
</dbReference>
<dbReference type="PROSITE" id="PS00389">
    <property type="entry name" value="ATPASE_DELTA"/>
    <property type="match status" value="1"/>
</dbReference>
<evidence type="ECO:0000256" key="5">
    <source>
        <dbReference type="ARBA" id="ARBA00022781"/>
    </source>
</evidence>
<dbReference type="PANTHER" id="PTHR11910">
    <property type="entry name" value="ATP SYNTHASE DELTA CHAIN"/>
    <property type="match status" value="1"/>
</dbReference>
<keyword evidence="7" id="KW-0472">Membrane</keyword>
<dbReference type="SUPFAM" id="SSF47928">
    <property type="entry name" value="N-terminal domain of the delta subunit of the F1F0-ATP synthase"/>
    <property type="match status" value="1"/>
</dbReference>
<comment type="similarity">
    <text evidence="2">Belongs to the ATPase delta chain family.</text>
</comment>
<proteinExistence type="inferred from homology"/>
<evidence type="ECO:0000256" key="2">
    <source>
        <dbReference type="ARBA" id="ARBA00007046"/>
    </source>
</evidence>
<dbReference type="InterPro" id="IPR020781">
    <property type="entry name" value="ATPase_OSCP/d_CS"/>
</dbReference>
<evidence type="ECO:0000256" key="6">
    <source>
        <dbReference type="ARBA" id="ARBA00023065"/>
    </source>
</evidence>
<keyword evidence="6" id="KW-0406">Ion transport</keyword>
<reference evidence="9" key="1">
    <citation type="journal article" date="2020" name="Stud. Mycol.">
        <title>101 Dothideomycetes genomes: a test case for predicting lifestyles and emergence of pathogens.</title>
        <authorList>
            <person name="Haridas S."/>
            <person name="Albert R."/>
            <person name="Binder M."/>
            <person name="Bloem J."/>
            <person name="Labutti K."/>
            <person name="Salamov A."/>
            <person name="Andreopoulos B."/>
            <person name="Baker S."/>
            <person name="Barry K."/>
            <person name="Bills G."/>
            <person name="Bluhm B."/>
            <person name="Cannon C."/>
            <person name="Castanera R."/>
            <person name="Culley D."/>
            <person name="Daum C."/>
            <person name="Ezra D."/>
            <person name="Gonzalez J."/>
            <person name="Henrissat B."/>
            <person name="Kuo A."/>
            <person name="Liang C."/>
            <person name="Lipzen A."/>
            <person name="Lutzoni F."/>
            <person name="Magnuson J."/>
            <person name="Mondo S."/>
            <person name="Nolan M."/>
            <person name="Ohm R."/>
            <person name="Pangilinan J."/>
            <person name="Park H.-J."/>
            <person name="Ramirez L."/>
            <person name="Alfaro M."/>
            <person name="Sun H."/>
            <person name="Tritt A."/>
            <person name="Yoshinaga Y."/>
            <person name="Zwiers L.-H."/>
            <person name="Turgeon B."/>
            <person name="Goodwin S."/>
            <person name="Spatafora J."/>
            <person name="Crous P."/>
            <person name="Grigoriev I."/>
        </authorList>
    </citation>
    <scope>NUCLEOTIDE SEQUENCE</scope>
    <source>
        <strain evidence="9">CBS 122367</strain>
    </source>
</reference>
<dbReference type="Gene3D" id="1.10.520.20">
    <property type="entry name" value="N-terminal domain of the delta subunit of the F1F0-ATP synthase"/>
    <property type="match status" value="1"/>
</dbReference>
<accession>A0A6G1IKI3</accession>